<comment type="caution">
    <text evidence="22">The sequence shown here is derived from an EMBL/GenBank/DDBJ whole genome shotgun (WGS) entry which is preliminary data.</text>
</comment>
<dbReference type="AlphaFoldDB" id="A0A4R3M053"/>
<gene>
    <name evidence="20" type="primary">dnaQ</name>
    <name evidence="22" type="ORF">EDC64_10357</name>
</gene>
<keyword evidence="23" id="KW-1185">Reference proteome</keyword>
<feature type="binding site" evidence="19">
    <location>
        <position position="155"/>
    </location>
    <ligand>
        <name>a divalent metal cation</name>
        <dbReference type="ChEBI" id="CHEBI:60240"/>
        <label>1</label>
        <note>catalytic</note>
    </ligand>
</feature>
<evidence type="ECO:0000256" key="7">
    <source>
        <dbReference type="ARBA" id="ARBA00022722"/>
    </source>
</evidence>
<evidence type="ECO:0000256" key="6">
    <source>
        <dbReference type="ARBA" id="ARBA00022705"/>
    </source>
</evidence>
<comment type="catalytic activity">
    <reaction evidence="16 20">
        <text>DNA(n) + a 2'-deoxyribonucleoside 5'-triphosphate = DNA(n+1) + diphosphate</text>
        <dbReference type="Rhea" id="RHEA:22508"/>
        <dbReference type="Rhea" id="RHEA-COMP:17339"/>
        <dbReference type="Rhea" id="RHEA-COMP:17340"/>
        <dbReference type="ChEBI" id="CHEBI:33019"/>
        <dbReference type="ChEBI" id="CHEBI:61560"/>
        <dbReference type="ChEBI" id="CHEBI:173112"/>
        <dbReference type="EC" id="2.7.7.7"/>
    </reaction>
</comment>
<proteinExistence type="predicted"/>
<comment type="cofactor">
    <cofactor evidence="1 20">
        <name>Mn(2+)</name>
        <dbReference type="ChEBI" id="CHEBI:29035"/>
    </cofactor>
</comment>
<evidence type="ECO:0000256" key="18">
    <source>
        <dbReference type="PIRSR" id="PIRSR606309-2"/>
    </source>
</evidence>
<keyword evidence="4 20" id="KW-0808">Transferase</keyword>
<feature type="domain" description="Exonuclease" evidence="21">
    <location>
        <begin position="2"/>
        <end position="172"/>
    </location>
</feature>
<feature type="binding site" evidence="18">
    <location>
        <position position="7"/>
    </location>
    <ligand>
        <name>substrate</name>
    </ligand>
</feature>
<evidence type="ECO:0000256" key="4">
    <source>
        <dbReference type="ARBA" id="ARBA00022679"/>
    </source>
</evidence>
<feature type="binding site" evidence="18">
    <location>
        <position position="9"/>
    </location>
    <ligand>
        <name>substrate</name>
    </ligand>
</feature>
<evidence type="ECO:0000256" key="11">
    <source>
        <dbReference type="ARBA" id="ARBA00022842"/>
    </source>
</evidence>
<dbReference type="GO" id="GO:0045004">
    <property type="term" value="P:DNA replication proofreading"/>
    <property type="evidence" value="ECO:0007669"/>
    <property type="project" value="TreeGrafter"/>
</dbReference>
<keyword evidence="5 20" id="KW-0548">Nucleotidyltransferase</keyword>
<keyword evidence="12 20" id="KW-0239">DNA-directed DNA polymerase</keyword>
<accession>A0A4R3M053</accession>
<feature type="binding site" evidence="19">
    <location>
        <position position="7"/>
    </location>
    <ligand>
        <name>a divalent metal cation</name>
        <dbReference type="ChEBI" id="CHEBI:60240"/>
        <label>1</label>
        <note>catalytic</note>
    </ligand>
</feature>
<dbReference type="GO" id="GO:0046872">
    <property type="term" value="F:metal ion binding"/>
    <property type="evidence" value="ECO:0007669"/>
    <property type="project" value="UniProtKB-KW"/>
</dbReference>
<evidence type="ECO:0000313" key="23">
    <source>
        <dbReference type="Proteomes" id="UP000294664"/>
    </source>
</evidence>
<evidence type="ECO:0000256" key="3">
    <source>
        <dbReference type="ARBA" id="ARBA00020352"/>
    </source>
</evidence>
<keyword evidence="10 20" id="KW-0269">Exonuclease</keyword>
<dbReference type="EMBL" id="SMAI01000003">
    <property type="protein sequence ID" value="TCT05956.1"/>
    <property type="molecule type" value="Genomic_DNA"/>
</dbReference>
<dbReference type="PANTHER" id="PTHR30231">
    <property type="entry name" value="DNA POLYMERASE III SUBUNIT EPSILON"/>
    <property type="match status" value="1"/>
</dbReference>
<keyword evidence="7 20" id="KW-0540">Nuclease</keyword>
<dbReference type="NCBIfam" id="TIGR00573">
    <property type="entry name" value="dnaq"/>
    <property type="match status" value="1"/>
</dbReference>
<feature type="binding site" evidence="19">
    <location>
        <position position="9"/>
    </location>
    <ligand>
        <name>a divalent metal cation</name>
        <dbReference type="ChEBI" id="CHEBI:60240"/>
        <label>1</label>
        <note>catalytic</note>
    </ligand>
</feature>
<dbReference type="OrthoDB" id="9804290at2"/>
<dbReference type="RefSeq" id="WP_132030492.1">
    <property type="nucleotide sequence ID" value="NZ_SMAI01000003.1"/>
</dbReference>
<keyword evidence="11 19" id="KW-0460">Magnesium</keyword>
<dbReference type="CDD" id="cd06131">
    <property type="entry name" value="DNA_pol_III_epsilon_Ecoli_like"/>
    <property type="match status" value="1"/>
</dbReference>
<dbReference type="Gene3D" id="3.30.420.10">
    <property type="entry name" value="Ribonuclease H-like superfamily/Ribonuclease H"/>
    <property type="match status" value="1"/>
</dbReference>
<evidence type="ECO:0000256" key="2">
    <source>
        <dbReference type="ARBA" id="ARBA00012417"/>
    </source>
</evidence>
<comment type="subunit">
    <text evidence="15 20">DNA polymerase III contains a core (composed of alpha, epsilon and theta chains) that associates with a tau subunit. This core dimerizes to form the POLIII' complex. PolIII' associates with the gamma complex (composed of gamma, delta, delta', psi and chi chains) and with the beta chain to form the complete DNA polymerase III complex.</text>
</comment>
<evidence type="ECO:0000256" key="13">
    <source>
        <dbReference type="ARBA" id="ARBA00023211"/>
    </source>
</evidence>
<protein>
    <recommendedName>
        <fullName evidence="3 20">DNA polymerase III subunit epsilon</fullName>
        <ecNumber evidence="2 20">2.7.7.7</ecNumber>
    </recommendedName>
</protein>
<evidence type="ECO:0000256" key="17">
    <source>
        <dbReference type="PIRSR" id="PIRSR606309-1"/>
    </source>
</evidence>
<feature type="binding site" evidence="18">
    <location>
        <position position="57"/>
    </location>
    <ligand>
        <name>substrate</name>
    </ligand>
</feature>
<evidence type="ECO:0000256" key="15">
    <source>
        <dbReference type="ARBA" id="ARBA00026073"/>
    </source>
</evidence>
<evidence type="ECO:0000256" key="14">
    <source>
        <dbReference type="ARBA" id="ARBA00025483"/>
    </source>
</evidence>
<reference evidence="22 23" key="1">
    <citation type="submission" date="2019-03" db="EMBL/GenBank/DDBJ databases">
        <title>Genomic Encyclopedia of Type Strains, Phase IV (KMG-IV): sequencing the most valuable type-strain genomes for metagenomic binning, comparative biology and taxonomic classification.</title>
        <authorList>
            <person name="Goeker M."/>
        </authorList>
    </citation>
    <scope>NUCLEOTIDE SEQUENCE [LARGE SCALE GENOMIC DNA]</scope>
    <source>
        <strain evidence="22 23">DSM 9035</strain>
    </source>
</reference>
<evidence type="ECO:0000256" key="20">
    <source>
        <dbReference type="RuleBase" id="RU364087"/>
    </source>
</evidence>
<evidence type="ECO:0000256" key="12">
    <source>
        <dbReference type="ARBA" id="ARBA00022932"/>
    </source>
</evidence>
<keyword evidence="13 19" id="KW-0464">Manganese</keyword>
<comment type="function">
    <text evidence="14 20">DNA polymerase III is a complex, multichain enzyme responsible for most of the replicative synthesis in bacteria. The epsilon subunit contain the editing function and is a proofreading 3'-5' exonuclease.</text>
</comment>
<dbReference type="Proteomes" id="UP000294664">
    <property type="component" value="Unassembled WGS sequence"/>
</dbReference>
<evidence type="ECO:0000256" key="16">
    <source>
        <dbReference type="ARBA" id="ARBA00049244"/>
    </source>
</evidence>
<evidence type="ECO:0000256" key="19">
    <source>
        <dbReference type="PIRSR" id="PIRSR606309-3"/>
    </source>
</evidence>
<keyword evidence="6 20" id="KW-0235">DNA replication</keyword>
<evidence type="ECO:0000256" key="10">
    <source>
        <dbReference type="ARBA" id="ARBA00022839"/>
    </source>
</evidence>
<dbReference type="InterPro" id="IPR006309">
    <property type="entry name" value="DnaQ_proteo"/>
</dbReference>
<dbReference type="GO" id="GO:0008408">
    <property type="term" value="F:3'-5' exonuclease activity"/>
    <property type="evidence" value="ECO:0007669"/>
    <property type="project" value="TreeGrafter"/>
</dbReference>
<sequence>MREIVLDTETTGLDPLGGDRLVEIGCVEMVNRILTGNVFHVYLNPERDMPQEAFNVHGLSAEFLSDKPKFAQTADEFLAFIADDTLVIHNAAFDIGFLNAELERSGRPVIARDRVIDTLALARRKHPGGPNSLDVLMNRYGIDSSRRVKHGALLDAELLAEVYSELLGGRQAMLVGLVEETSAAPRLVAAPVLAARPRPVPLPPRLTDAEIAVHAAFVDGLGDKALWHAYLRPEEGAGAVRAIPA</sequence>
<evidence type="ECO:0000256" key="9">
    <source>
        <dbReference type="ARBA" id="ARBA00022801"/>
    </source>
</evidence>
<feature type="binding site" evidence="18">
    <location>
        <position position="52"/>
    </location>
    <ligand>
        <name>substrate</name>
    </ligand>
</feature>
<dbReference type="SUPFAM" id="SSF53098">
    <property type="entry name" value="Ribonuclease H-like"/>
    <property type="match status" value="1"/>
</dbReference>
<dbReference type="NCBIfam" id="NF004316">
    <property type="entry name" value="PRK05711.1"/>
    <property type="match status" value="1"/>
</dbReference>
<feature type="binding site" evidence="18">
    <location>
        <position position="155"/>
    </location>
    <ligand>
        <name>substrate</name>
    </ligand>
</feature>
<comment type="cofactor">
    <cofactor evidence="19">
        <name>Mg(2+)</name>
        <dbReference type="ChEBI" id="CHEBI:18420"/>
    </cofactor>
    <cofactor evidence="19">
        <name>Mn(2+)</name>
        <dbReference type="ChEBI" id="CHEBI:29035"/>
    </cofactor>
    <text evidence="19">Binds 2 divalent metal cations. Magnesium or manganese.</text>
</comment>
<dbReference type="EC" id="2.7.7.7" evidence="2 20"/>
<dbReference type="InterPro" id="IPR036397">
    <property type="entry name" value="RNaseH_sf"/>
</dbReference>
<feature type="active site" description="Proton acceptor" evidence="17">
    <location>
        <position position="150"/>
    </location>
</feature>
<evidence type="ECO:0000256" key="1">
    <source>
        <dbReference type="ARBA" id="ARBA00001936"/>
    </source>
</evidence>
<dbReference type="Pfam" id="PF00929">
    <property type="entry name" value="RNase_T"/>
    <property type="match status" value="1"/>
</dbReference>
<dbReference type="FunFam" id="3.30.420.10:FF:000012">
    <property type="entry name" value="DNA polymerase III subunit epsilon"/>
    <property type="match status" value="1"/>
</dbReference>
<name>A0A4R3M053_9HYPH</name>
<keyword evidence="9 20" id="KW-0378">Hydrolase</keyword>
<evidence type="ECO:0000259" key="21">
    <source>
        <dbReference type="SMART" id="SM00479"/>
    </source>
</evidence>
<evidence type="ECO:0000256" key="8">
    <source>
        <dbReference type="ARBA" id="ARBA00022723"/>
    </source>
</evidence>
<dbReference type="InterPro" id="IPR006054">
    <property type="entry name" value="DnaQ"/>
</dbReference>
<keyword evidence="8 19" id="KW-0479">Metal-binding</keyword>
<dbReference type="SMART" id="SM00479">
    <property type="entry name" value="EXOIII"/>
    <property type="match status" value="1"/>
</dbReference>
<dbReference type="PANTHER" id="PTHR30231:SF41">
    <property type="entry name" value="DNA POLYMERASE III SUBUNIT EPSILON"/>
    <property type="match status" value="1"/>
</dbReference>
<dbReference type="GO" id="GO:0003677">
    <property type="term" value="F:DNA binding"/>
    <property type="evidence" value="ECO:0007669"/>
    <property type="project" value="InterPro"/>
</dbReference>
<dbReference type="GO" id="GO:0003887">
    <property type="term" value="F:DNA-directed DNA polymerase activity"/>
    <property type="evidence" value="ECO:0007669"/>
    <property type="project" value="UniProtKB-KW"/>
</dbReference>
<dbReference type="NCBIfam" id="TIGR01406">
    <property type="entry name" value="dnaQ_proteo"/>
    <property type="match status" value="1"/>
</dbReference>
<dbReference type="InterPro" id="IPR012337">
    <property type="entry name" value="RNaseH-like_sf"/>
</dbReference>
<organism evidence="22 23">
    <name type="scientific">Aquabacter spiritensis</name>
    <dbReference type="NCBI Taxonomy" id="933073"/>
    <lineage>
        <taxon>Bacteria</taxon>
        <taxon>Pseudomonadati</taxon>
        <taxon>Pseudomonadota</taxon>
        <taxon>Alphaproteobacteria</taxon>
        <taxon>Hyphomicrobiales</taxon>
        <taxon>Xanthobacteraceae</taxon>
        <taxon>Aquabacter</taxon>
    </lineage>
</organism>
<dbReference type="InterPro" id="IPR013520">
    <property type="entry name" value="Ribonucl_H"/>
</dbReference>
<evidence type="ECO:0000256" key="5">
    <source>
        <dbReference type="ARBA" id="ARBA00022695"/>
    </source>
</evidence>
<evidence type="ECO:0000313" key="22">
    <source>
        <dbReference type="EMBL" id="TCT05956.1"/>
    </source>
</evidence>
<dbReference type="GO" id="GO:0005829">
    <property type="term" value="C:cytosol"/>
    <property type="evidence" value="ECO:0007669"/>
    <property type="project" value="TreeGrafter"/>
</dbReference>